<comment type="caution">
    <text evidence="3">The sequence shown here is derived from an EMBL/GenBank/DDBJ whole genome shotgun (WGS) entry which is preliminary data.</text>
</comment>
<evidence type="ECO:0000313" key="3">
    <source>
        <dbReference type="EMBL" id="NGM21273.1"/>
    </source>
</evidence>
<proteinExistence type="inferred from homology"/>
<dbReference type="InterPro" id="IPR011008">
    <property type="entry name" value="Dimeric_a/b-barrel"/>
</dbReference>
<feature type="domain" description="YCII-related" evidence="2">
    <location>
        <begin position="1"/>
        <end position="108"/>
    </location>
</feature>
<dbReference type="RefSeq" id="WP_164695172.1">
    <property type="nucleotide sequence ID" value="NZ_JAAIKB010000005.1"/>
</dbReference>
<dbReference type="EMBL" id="JAAIKB010000005">
    <property type="protein sequence ID" value="NGM21273.1"/>
    <property type="molecule type" value="Genomic_DNA"/>
</dbReference>
<organism evidence="3 4">
    <name type="scientific">Falsiroseomonas algicola</name>
    <dbReference type="NCBI Taxonomy" id="2716930"/>
    <lineage>
        <taxon>Bacteria</taxon>
        <taxon>Pseudomonadati</taxon>
        <taxon>Pseudomonadota</taxon>
        <taxon>Alphaproteobacteria</taxon>
        <taxon>Acetobacterales</taxon>
        <taxon>Roseomonadaceae</taxon>
        <taxon>Falsiroseomonas</taxon>
    </lineage>
</organism>
<protein>
    <submittedName>
        <fullName evidence="3">YciI family protein</fullName>
    </submittedName>
</protein>
<gene>
    <name evidence="3" type="ORF">G3576_14715</name>
</gene>
<reference evidence="3 4" key="1">
    <citation type="submission" date="2020-03" db="EMBL/GenBank/DDBJ databases">
        <title>Roseomonas stagni sp. nov., isolated from pond water in Japan.</title>
        <authorList>
            <person name="Furuhata K."/>
            <person name="Miyamoto H."/>
            <person name="Goto K."/>
        </authorList>
    </citation>
    <scope>NUCLEOTIDE SEQUENCE [LARGE SCALE GENOMIC DNA]</scope>
    <source>
        <strain evidence="3 4">PeD5</strain>
    </source>
</reference>
<keyword evidence="4" id="KW-1185">Reference proteome</keyword>
<dbReference type="PANTHER" id="PTHR35174:SF3">
    <property type="entry name" value="BLL7171 PROTEIN"/>
    <property type="match status" value="1"/>
</dbReference>
<name>A0A6M1LM33_9PROT</name>
<comment type="similarity">
    <text evidence="1">Belongs to the YciI family.</text>
</comment>
<evidence type="ECO:0000256" key="1">
    <source>
        <dbReference type="ARBA" id="ARBA00007689"/>
    </source>
</evidence>
<evidence type="ECO:0000313" key="4">
    <source>
        <dbReference type="Proteomes" id="UP000475385"/>
    </source>
</evidence>
<dbReference type="Gene3D" id="3.30.70.1060">
    <property type="entry name" value="Dimeric alpha+beta barrel"/>
    <property type="match status" value="1"/>
</dbReference>
<sequence length="114" mass="12200">MKVTMLIHEAPEDVAARTDPARAPAYWGAWKAYADALAQTGFVEGGAGLQGPETATLIRGDRVLDGPYSETREQLGGYFTLEVPDLETAKAWAARCPAAALGTIELRPHLVMMG</sequence>
<dbReference type="Proteomes" id="UP000475385">
    <property type="component" value="Unassembled WGS sequence"/>
</dbReference>
<dbReference type="Pfam" id="PF03795">
    <property type="entry name" value="YCII"/>
    <property type="match status" value="1"/>
</dbReference>
<evidence type="ECO:0000259" key="2">
    <source>
        <dbReference type="Pfam" id="PF03795"/>
    </source>
</evidence>
<dbReference type="AlphaFoldDB" id="A0A6M1LM33"/>
<dbReference type="PANTHER" id="PTHR35174">
    <property type="entry name" value="BLL7171 PROTEIN-RELATED"/>
    <property type="match status" value="1"/>
</dbReference>
<accession>A0A6M1LM33</accession>
<dbReference type="SUPFAM" id="SSF54909">
    <property type="entry name" value="Dimeric alpha+beta barrel"/>
    <property type="match status" value="1"/>
</dbReference>
<dbReference type="InterPro" id="IPR005545">
    <property type="entry name" value="YCII"/>
</dbReference>